<dbReference type="Gene3D" id="1.10.150.50">
    <property type="entry name" value="Transcription Factor, Ets-1"/>
    <property type="match status" value="1"/>
</dbReference>
<dbReference type="GO" id="GO:0000139">
    <property type="term" value="C:Golgi membrane"/>
    <property type="evidence" value="ECO:0007669"/>
    <property type="project" value="TreeGrafter"/>
</dbReference>
<name>A0A8W7P4L0_ANOCL</name>
<feature type="transmembrane region" description="Helical" evidence="10">
    <location>
        <begin position="535"/>
        <end position="556"/>
    </location>
</feature>
<evidence type="ECO:0000256" key="7">
    <source>
        <dbReference type="ARBA" id="ARBA00023098"/>
    </source>
</evidence>
<dbReference type="AlphaFoldDB" id="A0A8W7P4L0"/>
<feature type="region of interest" description="Disordered" evidence="9">
    <location>
        <begin position="767"/>
        <end position="793"/>
    </location>
</feature>
<dbReference type="InterPro" id="IPR025749">
    <property type="entry name" value="Sphingomyelin_synth-like_dom"/>
</dbReference>
<comment type="similarity">
    <text evidence="2">Belongs to the sphingomyelin synthase family.</text>
</comment>
<dbReference type="GO" id="GO:0033188">
    <property type="term" value="F:sphingomyelin synthase activity"/>
    <property type="evidence" value="ECO:0007669"/>
    <property type="project" value="TreeGrafter"/>
</dbReference>
<dbReference type="GO" id="GO:0005789">
    <property type="term" value="C:endoplasmic reticulum membrane"/>
    <property type="evidence" value="ECO:0007669"/>
    <property type="project" value="TreeGrafter"/>
</dbReference>
<feature type="compositionally biased region" description="Basic residues" evidence="9">
    <location>
        <begin position="293"/>
        <end position="312"/>
    </location>
</feature>
<evidence type="ECO:0000313" key="12">
    <source>
        <dbReference type="EnsemblMetazoa" id="ACOM025010-PA.1"/>
    </source>
</evidence>
<proteinExistence type="inferred from homology"/>
<feature type="transmembrane region" description="Helical" evidence="10">
    <location>
        <begin position="438"/>
        <end position="459"/>
    </location>
</feature>
<comment type="subcellular location">
    <subcellularLocation>
        <location evidence="1">Membrane</location>
        <topology evidence="1">Multi-pass membrane protein</topology>
    </subcellularLocation>
</comment>
<accession>A0A8W7P4L0</accession>
<feature type="region of interest" description="Disordered" evidence="9">
    <location>
        <begin position="653"/>
        <end position="716"/>
    </location>
</feature>
<protein>
    <recommendedName>
        <fullName evidence="11">Sphingomyelin synthase-like domain-containing protein</fullName>
    </recommendedName>
</protein>
<feature type="compositionally biased region" description="Basic residues" evidence="9">
    <location>
        <begin position="153"/>
        <end position="167"/>
    </location>
</feature>
<dbReference type="VEuPathDB" id="VectorBase:ACON2_041780"/>
<feature type="transmembrane region" description="Helical" evidence="10">
    <location>
        <begin position="511"/>
        <end position="528"/>
    </location>
</feature>
<evidence type="ECO:0000256" key="4">
    <source>
        <dbReference type="ARBA" id="ARBA00022692"/>
    </source>
</evidence>
<dbReference type="Pfam" id="PF14360">
    <property type="entry name" value="PAP2_C"/>
    <property type="match status" value="1"/>
</dbReference>
<evidence type="ECO:0000256" key="2">
    <source>
        <dbReference type="ARBA" id="ARBA00005441"/>
    </source>
</evidence>
<keyword evidence="8 10" id="KW-0472">Membrane</keyword>
<dbReference type="Proteomes" id="UP000075882">
    <property type="component" value="Unassembled WGS sequence"/>
</dbReference>
<evidence type="ECO:0000256" key="3">
    <source>
        <dbReference type="ARBA" id="ARBA00022679"/>
    </source>
</evidence>
<evidence type="ECO:0000256" key="10">
    <source>
        <dbReference type="SAM" id="Phobius"/>
    </source>
</evidence>
<evidence type="ECO:0000256" key="9">
    <source>
        <dbReference type="SAM" id="MobiDB-lite"/>
    </source>
</evidence>
<keyword evidence="6 10" id="KW-1133">Transmembrane helix</keyword>
<keyword evidence="3" id="KW-0808">Transferase</keyword>
<feature type="region of interest" description="Disordered" evidence="9">
    <location>
        <begin position="19"/>
        <end position="48"/>
    </location>
</feature>
<feature type="region of interest" description="Disordered" evidence="9">
    <location>
        <begin position="266"/>
        <end position="312"/>
    </location>
</feature>
<dbReference type="SUPFAM" id="SSF47769">
    <property type="entry name" value="SAM/Pointed domain"/>
    <property type="match status" value="1"/>
</dbReference>
<keyword evidence="4 10" id="KW-0812">Transmembrane</keyword>
<feature type="domain" description="Sphingomyelin synthase-like" evidence="11">
    <location>
        <begin position="507"/>
        <end position="565"/>
    </location>
</feature>
<evidence type="ECO:0000259" key="11">
    <source>
        <dbReference type="Pfam" id="PF14360"/>
    </source>
</evidence>
<feature type="compositionally biased region" description="Polar residues" evidence="9">
    <location>
        <begin position="688"/>
        <end position="707"/>
    </location>
</feature>
<dbReference type="PANTHER" id="PTHR21290:SF25">
    <property type="entry name" value="SPHINGOMYELIN SYNTHASE-RELATED PROTEIN 1"/>
    <property type="match status" value="1"/>
</dbReference>
<feature type="compositionally biased region" description="Basic residues" evidence="9">
    <location>
        <begin position="179"/>
        <end position="199"/>
    </location>
</feature>
<evidence type="ECO:0000256" key="5">
    <source>
        <dbReference type="ARBA" id="ARBA00022919"/>
    </source>
</evidence>
<evidence type="ECO:0000256" key="6">
    <source>
        <dbReference type="ARBA" id="ARBA00022989"/>
    </source>
</evidence>
<sequence length="793" mass="88560">MSSQKYAYEIGQLLKNLNATTSNIPRENSSTTATMPADQQHTHTNPTTTAHGVLGWSCENVSDWARKEGLSRCIIDWIAREDIDGRCLLAITEQDVHDLPQHCASPLRFGDIKRFWFATRLLQRQHLATTGPLGLAGLWTPDYSMNDIASSVGHHHPMHHQPHHHQQQQHQQHAGMGTPHHHPHPHPHHHASQHHHHHAASLLSSMGTSYGSVGYSYSDLERISPPMSIDGCATCIQPEFFKTMISLGLAGLWTPDYSMNDIASSVGHHHPMHHQPHHHQQQQHQQHAGMGTPHHHPHPHPHHHASQHHHHHAASLLSSMGTSYGSVGYSYSDLERISPPMSIDGCATCIQPEFFKTMISLGYAFLVTWITAFVMVVVHERVPDMKKYPPLPDIFLDNVPHIPWAFHMCEVTGTILFCIWICVLVVHKHRMVLLRRFFALAGTVFLLRCVTMLITSLSVPGTHLECTPHDHKFDDSNVRITEMIYLRISRAYTIWSGLGMSIQGVRTCGDYMFSGHTVALTLLNFFITEYTPRNLYFLHTLTWLLNMFGIFFILAAHEHYSIDVFALMSHDSNRTRIWFPMFSYFESSVDGIIPNEYDTVYGVVYKIFACVLYVKDVCMLTARRFWITNIDGPAGVLRTKVVLLQHLHLQQKQQGHAQPPASSSAGDETDLAGNGGKGGGAVEPKATQLPNNLDSAAQPNNNTGSNRTPERKPVKCNNIIGADVDVASLKRKSFGNISATLPKSVNESLKLNNNNNNNNNINNYHLPSAAAVSNGNGTGSEGSGPKDNTKKEL</sequence>
<feature type="compositionally biased region" description="Basic residues" evidence="9">
    <location>
        <begin position="267"/>
        <end position="281"/>
    </location>
</feature>
<keyword evidence="5" id="KW-0746">Sphingolipid metabolism</keyword>
<feature type="region of interest" description="Disordered" evidence="9">
    <location>
        <begin position="150"/>
        <end position="201"/>
    </location>
</feature>
<dbReference type="GO" id="GO:0005886">
    <property type="term" value="C:plasma membrane"/>
    <property type="evidence" value="ECO:0007669"/>
    <property type="project" value="TreeGrafter"/>
</dbReference>
<feature type="transmembrane region" description="Helical" evidence="10">
    <location>
        <begin position="361"/>
        <end position="382"/>
    </location>
</feature>
<dbReference type="InterPro" id="IPR045221">
    <property type="entry name" value="Sphingomyelin_synth-like"/>
</dbReference>
<organism evidence="12">
    <name type="scientific">Anopheles coluzzii</name>
    <name type="common">African malaria mosquito</name>
    <dbReference type="NCBI Taxonomy" id="1518534"/>
    <lineage>
        <taxon>Eukaryota</taxon>
        <taxon>Metazoa</taxon>
        <taxon>Ecdysozoa</taxon>
        <taxon>Arthropoda</taxon>
        <taxon>Hexapoda</taxon>
        <taxon>Insecta</taxon>
        <taxon>Pterygota</taxon>
        <taxon>Neoptera</taxon>
        <taxon>Endopterygota</taxon>
        <taxon>Diptera</taxon>
        <taxon>Nematocera</taxon>
        <taxon>Culicoidea</taxon>
        <taxon>Culicidae</taxon>
        <taxon>Anophelinae</taxon>
        <taxon>Anopheles</taxon>
    </lineage>
</organism>
<feature type="transmembrane region" description="Helical" evidence="10">
    <location>
        <begin position="402"/>
        <end position="426"/>
    </location>
</feature>
<reference evidence="12" key="1">
    <citation type="submission" date="2022-08" db="UniProtKB">
        <authorList>
            <consortium name="EnsemblMetazoa"/>
        </authorList>
    </citation>
    <scope>IDENTIFICATION</scope>
</reference>
<evidence type="ECO:0000256" key="1">
    <source>
        <dbReference type="ARBA" id="ARBA00004141"/>
    </source>
</evidence>
<dbReference type="CDD" id="cd09515">
    <property type="entry name" value="SAM_SGMS1-like"/>
    <property type="match status" value="1"/>
</dbReference>
<dbReference type="PANTHER" id="PTHR21290">
    <property type="entry name" value="SPHINGOMYELIN SYNTHETASE"/>
    <property type="match status" value="1"/>
</dbReference>
<keyword evidence="7" id="KW-0443">Lipid metabolism</keyword>
<dbReference type="FunFam" id="1.10.150.50:FF:000116">
    <property type="entry name" value="Endonuclease III homolog"/>
    <property type="match status" value="1"/>
</dbReference>
<dbReference type="GO" id="GO:0047493">
    <property type="term" value="F:ceramide cholinephosphotransferase activity"/>
    <property type="evidence" value="ECO:0007669"/>
    <property type="project" value="TreeGrafter"/>
</dbReference>
<dbReference type="InterPro" id="IPR013761">
    <property type="entry name" value="SAM/pointed_sf"/>
</dbReference>
<dbReference type="EnsemblMetazoa" id="ACOM025010-RA">
    <property type="protein sequence ID" value="ACOM025010-PA.1"/>
    <property type="gene ID" value="ACOM025010"/>
</dbReference>
<dbReference type="GO" id="GO:0046513">
    <property type="term" value="P:ceramide biosynthetic process"/>
    <property type="evidence" value="ECO:0007669"/>
    <property type="project" value="TreeGrafter"/>
</dbReference>
<evidence type="ECO:0000256" key="8">
    <source>
        <dbReference type="ARBA" id="ARBA00023136"/>
    </source>
</evidence>